<feature type="transmembrane region" description="Helical" evidence="1">
    <location>
        <begin position="303"/>
        <end position="322"/>
    </location>
</feature>
<feature type="transmembrane region" description="Helical" evidence="1">
    <location>
        <begin position="157"/>
        <end position="176"/>
    </location>
</feature>
<accession>A0A2V4T712</accession>
<evidence type="ECO:0000256" key="1">
    <source>
        <dbReference type="SAM" id="Phobius"/>
    </source>
</evidence>
<feature type="transmembrane region" description="Helical" evidence="1">
    <location>
        <begin position="183"/>
        <end position="209"/>
    </location>
</feature>
<feature type="transmembrane region" description="Helical" evidence="1">
    <location>
        <begin position="269"/>
        <end position="291"/>
    </location>
</feature>
<dbReference type="EMBL" id="QJSQ01000015">
    <property type="protein sequence ID" value="PYE21319.1"/>
    <property type="molecule type" value="Genomic_DNA"/>
</dbReference>
<evidence type="ECO:0000313" key="3">
    <source>
        <dbReference type="Proteomes" id="UP000247772"/>
    </source>
</evidence>
<keyword evidence="1" id="KW-0472">Membrane</keyword>
<proteinExistence type="predicted"/>
<organism evidence="2 3">
    <name type="scientific">Paraburkholderia silvatlantica</name>
    <dbReference type="NCBI Taxonomy" id="321895"/>
    <lineage>
        <taxon>Bacteria</taxon>
        <taxon>Pseudomonadati</taxon>
        <taxon>Pseudomonadota</taxon>
        <taxon>Betaproteobacteria</taxon>
        <taxon>Burkholderiales</taxon>
        <taxon>Burkholderiaceae</taxon>
        <taxon>Paraburkholderia</taxon>
    </lineage>
</organism>
<keyword evidence="1" id="KW-1133">Transmembrane helix</keyword>
<dbReference type="AlphaFoldDB" id="A0A2V4T712"/>
<dbReference type="Proteomes" id="UP000247772">
    <property type="component" value="Unassembled WGS sequence"/>
</dbReference>
<feature type="transmembrane region" description="Helical" evidence="1">
    <location>
        <begin position="334"/>
        <end position="353"/>
    </location>
</feature>
<sequence length="547" mass="59245">MRPQPVGAPTIKTKTAAPDYASRIASPLAVVLGALVALSTIYGVYNFYSPVPFWDEWDGYVGFYRTAVECRCFSPWWVNHVEHRVITSRLLFWLDIRYFSGNHVFLFAAILSMLAGIVAIISTASRTYKAWTVGVGVALMFAWVQREILTWGFETQVVAAYFFTVAACAIFCRFDWPASRRFVLAYAVAILAEFSMANGMGVYAVLFGATVFARRPTTEKISTAILGAALIAVYFIGYIPVPEAPGAIGGVLSKAAFISLFMANPLALVGVPLWICIAIGAATLIAAVAVSVDIYRKREATPYRTLLVCVYVFVLLSAVAVTKGRSGGGFGAALASRYATGPLLGWWVLALLLIDYLRPARNAVMAVFVILAAVVSIGQRSAIGDNGYLYGWKLAVLSNRIGLENMDLVSQIFPQDPVRRARFEGNTAYASTHHIAIYGEQWLRDAGQVKFDPAKLEAGWCNGTLETAKDGSASGWVASPEGDNALIVLTDDADRTIGYGVTGIPREDVRSAVPGAPGLPGWQGIAAEKAARAYVYANERFCKLNDL</sequence>
<feature type="transmembrane region" description="Helical" evidence="1">
    <location>
        <begin position="360"/>
        <end position="378"/>
    </location>
</feature>
<gene>
    <name evidence="2" type="ORF">C7410_115162</name>
</gene>
<evidence type="ECO:0000313" key="2">
    <source>
        <dbReference type="EMBL" id="PYE21319.1"/>
    </source>
</evidence>
<name>A0A2V4T712_9BURK</name>
<feature type="transmembrane region" description="Helical" evidence="1">
    <location>
        <begin position="103"/>
        <end position="121"/>
    </location>
</feature>
<keyword evidence="1" id="KW-0812">Transmembrane</keyword>
<dbReference type="OrthoDB" id="8625549at2"/>
<feature type="transmembrane region" description="Helical" evidence="1">
    <location>
        <begin position="20"/>
        <end position="45"/>
    </location>
</feature>
<reference evidence="2 3" key="1">
    <citation type="submission" date="2018-06" db="EMBL/GenBank/DDBJ databases">
        <title>Genomic Encyclopedia of Type Strains, Phase IV (KMG-V): Genome sequencing to study the core and pangenomes of soil and plant-associated prokaryotes.</title>
        <authorList>
            <person name="Whitman W."/>
        </authorList>
    </citation>
    <scope>NUCLEOTIDE SEQUENCE [LARGE SCALE GENOMIC DNA]</scope>
    <source>
        <strain evidence="2 3">SRCL-318</strain>
    </source>
</reference>
<comment type="caution">
    <text evidence="2">The sequence shown here is derived from an EMBL/GenBank/DDBJ whole genome shotgun (WGS) entry which is preliminary data.</text>
</comment>
<dbReference type="RefSeq" id="WP_146242710.1">
    <property type="nucleotide sequence ID" value="NZ_QJSQ01000015.1"/>
</dbReference>
<feature type="transmembrane region" description="Helical" evidence="1">
    <location>
        <begin position="221"/>
        <end position="239"/>
    </location>
</feature>
<protein>
    <submittedName>
        <fullName evidence="2">Uncharacterized protein</fullName>
    </submittedName>
</protein>